<dbReference type="AlphaFoldDB" id="A0AAV3Q957"/>
<evidence type="ECO:0000313" key="2">
    <source>
        <dbReference type="Proteomes" id="UP001454036"/>
    </source>
</evidence>
<reference evidence="1 2" key="1">
    <citation type="submission" date="2024-01" db="EMBL/GenBank/DDBJ databases">
        <title>The complete chloroplast genome sequence of Lithospermum erythrorhizon: insights into the phylogenetic relationship among Boraginaceae species and the maternal lineages of purple gromwells.</title>
        <authorList>
            <person name="Okada T."/>
            <person name="Watanabe K."/>
        </authorList>
    </citation>
    <scope>NUCLEOTIDE SEQUENCE [LARGE SCALE GENOMIC DNA]</scope>
</reference>
<evidence type="ECO:0000313" key="1">
    <source>
        <dbReference type="EMBL" id="GAA0159003.1"/>
    </source>
</evidence>
<comment type="caution">
    <text evidence="1">The sequence shown here is derived from an EMBL/GenBank/DDBJ whole genome shotgun (WGS) entry which is preliminary data.</text>
</comment>
<organism evidence="1 2">
    <name type="scientific">Lithospermum erythrorhizon</name>
    <name type="common">Purple gromwell</name>
    <name type="synonym">Lithospermum officinale var. erythrorhizon</name>
    <dbReference type="NCBI Taxonomy" id="34254"/>
    <lineage>
        <taxon>Eukaryota</taxon>
        <taxon>Viridiplantae</taxon>
        <taxon>Streptophyta</taxon>
        <taxon>Embryophyta</taxon>
        <taxon>Tracheophyta</taxon>
        <taxon>Spermatophyta</taxon>
        <taxon>Magnoliopsida</taxon>
        <taxon>eudicotyledons</taxon>
        <taxon>Gunneridae</taxon>
        <taxon>Pentapetalae</taxon>
        <taxon>asterids</taxon>
        <taxon>lamiids</taxon>
        <taxon>Boraginales</taxon>
        <taxon>Boraginaceae</taxon>
        <taxon>Boraginoideae</taxon>
        <taxon>Lithospermeae</taxon>
        <taxon>Lithospermum</taxon>
    </lineage>
</organism>
<dbReference type="Proteomes" id="UP001454036">
    <property type="component" value="Unassembled WGS sequence"/>
</dbReference>
<gene>
    <name evidence="1" type="ORF">LIER_15890</name>
</gene>
<keyword evidence="2" id="KW-1185">Reference proteome</keyword>
<sequence length="113" mass="12501">MKEGQNAEICLGFGTGRQKRFNRDVSDTERMMEIPAEWNDAFCGTICFTISINPEEVLRKSNSSSTCTVGVLMSGCLSYLFVSAAHRLIGYRIEAQSKHAAPLLGNHVIWSSL</sequence>
<dbReference type="EMBL" id="BAABME010003493">
    <property type="protein sequence ID" value="GAA0159003.1"/>
    <property type="molecule type" value="Genomic_DNA"/>
</dbReference>
<accession>A0AAV3Q957</accession>
<name>A0AAV3Q957_LITER</name>
<proteinExistence type="predicted"/>
<protein>
    <submittedName>
        <fullName evidence="1">Uncharacterized protein</fullName>
    </submittedName>
</protein>